<evidence type="ECO:0000313" key="13">
    <source>
        <dbReference type="WBParaSite" id="EVEC_0001237901-mRNA-1"/>
    </source>
</evidence>
<feature type="transmembrane region" description="Helical" evidence="9">
    <location>
        <begin position="239"/>
        <end position="259"/>
    </location>
</feature>
<organism evidence="13">
    <name type="scientific">Enterobius vermicularis</name>
    <name type="common">Human pinworm</name>
    <dbReference type="NCBI Taxonomy" id="51028"/>
    <lineage>
        <taxon>Eukaryota</taxon>
        <taxon>Metazoa</taxon>
        <taxon>Ecdysozoa</taxon>
        <taxon>Nematoda</taxon>
        <taxon>Chromadorea</taxon>
        <taxon>Rhabditida</taxon>
        <taxon>Spirurina</taxon>
        <taxon>Oxyuridomorpha</taxon>
        <taxon>Oxyuroidea</taxon>
        <taxon>Oxyuridae</taxon>
        <taxon>Enterobius</taxon>
    </lineage>
</organism>
<protein>
    <submittedName>
        <fullName evidence="13">G_PROTEIN_RECEP_F1_2 domain-containing protein</fullName>
    </submittedName>
</protein>
<dbReference type="GO" id="GO:0042923">
    <property type="term" value="F:neuropeptide binding"/>
    <property type="evidence" value="ECO:0007669"/>
    <property type="project" value="TreeGrafter"/>
</dbReference>
<evidence type="ECO:0000256" key="2">
    <source>
        <dbReference type="ARBA" id="ARBA00022692"/>
    </source>
</evidence>
<keyword evidence="3 9" id="KW-1133">Transmembrane helix</keyword>
<dbReference type="InterPro" id="IPR000276">
    <property type="entry name" value="GPCR_Rhodpsn"/>
</dbReference>
<dbReference type="PRINTS" id="PR00237">
    <property type="entry name" value="GPCRRHODOPSN"/>
</dbReference>
<evidence type="ECO:0000256" key="5">
    <source>
        <dbReference type="ARBA" id="ARBA00023136"/>
    </source>
</evidence>
<feature type="transmembrane region" description="Helical" evidence="9">
    <location>
        <begin position="143"/>
        <end position="163"/>
    </location>
</feature>
<evidence type="ECO:0000256" key="9">
    <source>
        <dbReference type="SAM" id="Phobius"/>
    </source>
</evidence>
<keyword evidence="12" id="KW-1185">Reference proteome</keyword>
<feature type="transmembrane region" description="Helical" evidence="9">
    <location>
        <begin position="26"/>
        <end position="54"/>
    </location>
</feature>
<dbReference type="SUPFAM" id="SSF81321">
    <property type="entry name" value="Family A G protein-coupled receptor-like"/>
    <property type="match status" value="1"/>
</dbReference>
<dbReference type="GO" id="GO:0008188">
    <property type="term" value="F:neuropeptide receptor activity"/>
    <property type="evidence" value="ECO:0007669"/>
    <property type="project" value="TreeGrafter"/>
</dbReference>
<dbReference type="Gene3D" id="1.20.1070.10">
    <property type="entry name" value="Rhodopsin 7-helix transmembrane proteins"/>
    <property type="match status" value="1"/>
</dbReference>
<dbReference type="PANTHER" id="PTHR24235">
    <property type="entry name" value="NEUROPEPTIDE Y RECEPTOR"/>
    <property type="match status" value="1"/>
</dbReference>
<keyword evidence="5 9" id="KW-0472">Membrane</keyword>
<keyword evidence="2 8" id="KW-0812">Transmembrane</keyword>
<evidence type="ECO:0000256" key="3">
    <source>
        <dbReference type="ARBA" id="ARBA00022989"/>
    </source>
</evidence>
<dbReference type="STRING" id="51028.A0A0N4VN33"/>
<evidence type="ECO:0000313" key="11">
    <source>
        <dbReference type="EMBL" id="VDD96828.1"/>
    </source>
</evidence>
<dbReference type="Proteomes" id="UP000274131">
    <property type="component" value="Unassembled WGS sequence"/>
</dbReference>
<comment type="similarity">
    <text evidence="8">Belongs to the G-protein coupled receptor 1 family.</text>
</comment>
<evidence type="ECO:0000256" key="4">
    <source>
        <dbReference type="ARBA" id="ARBA00023040"/>
    </source>
</evidence>
<sequence length="294" mass="33362">MEKFDNHCVELNDYLRGYGDLSTEPITAYIFGIFYMLIIIAGILGNTCVILAVIKFRSLQTVPNMFIFSLSCSDILVCCFSATITPIAAFEKRWVFGALLCKSVPFFMGITLCFSTFTLASISVDRFLLIKFPTKQMLTKNKALLLILCNVVMAALFSSPVIFKMGLIDGRNLTDTVPICGEFCDEIGWETAYGRRVYGTILFCVQFVVPFSIIFFCYSSILHTVRQQRMVMKRRQRTNWMLISMVVVFSASWIGNILFQALKDYELLPTFVQQQEFLFAIAVHCIAMTSTVSE</sequence>
<evidence type="ECO:0000256" key="6">
    <source>
        <dbReference type="ARBA" id="ARBA00023170"/>
    </source>
</evidence>
<accession>A0A0N4VN33</accession>
<evidence type="ECO:0000256" key="7">
    <source>
        <dbReference type="ARBA" id="ARBA00023224"/>
    </source>
</evidence>
<evidence type="ECO:0000256" key="8">
    <source>
        <dbReference type="RuleBase" id="RU000688"/>
    </source>
</evidence>
<evidence type="ECO:0000256" key="1">
    <source>
        <dbReference type="ARBA" id="ARBA00004141"/>
    </source>
</evidence>
<proteinExistence type="inferred from homology"/>
<dbReference type="PANTHER" id="PTHR24235:SF18">
    <property type="entry name" value="G-PROTEIN COUPLED RECEPTORS FAMILY 1 PROFILE DOMAIN-CONTAINING PROTEIN"/>
    <property type="match status" value="1"/>
</dbReference>
<dbReference type="EMBL" id="UXUI01012333">
    <property type="protein sequence ID" value="VDD96828.1"/>
    <property type="molecule type" value="Genomic_DNA"/>
</dbReference>
<dbReference type="Pfam" id="PF00001">
    <property type="entry name" value="7tm_1"/>
    <property type="match status" value="1"/>
</dbReference>
<name>A0A0N4VN33_ENTVE</name>
<dbReference type="InterPro" id="IPR017452">
    <property type="entry name" value="GPCR_Rhodpsn_7TM"/>
</dbReference>
<dbReference type="PROSITE" id="PS50262">
    <property type="entry name" value="G_PROTEIN_RECEP_F1_2"/>
    <property type="match status" value="1"/>
</dbReference>
<feature type="transmembrane region" description="Helical" evidence="9">
    <location>
        <begin position="94"/>
        <end position="122"/>
    </location>
</feature>
<keyword evidence="6 8" id="KW-0675">Receptor</keyword>
<dbReference type="AlphaFoldDB" id="A0A0N4VN33"/>
<dbReference type="SMART" id="SM01381">
    <property type="entry name" value="7TM_GPCR_Srsx"/>
    <property type="match status" value="1"/>
</dbReference>
<feature type="domain" description="G-protein coupled receptors family 1 profile" evidence="10">
    <location>
        <begin position="45"/>
        <end position="294"/>
    </location>
</feature>
<dbReference type="CDD" id="cd15203">
    <property type="entry name" value="7tmA_NPYR-like"/>
    <property type="match status" value="1"/>
</dbReference>
<feature type="transmembrane region" description="Helical" evidence="9">
    <location>
        <begin position="197"/>
        <end position="218"/>
    </location>
</feature>
<reference evidence="11 12" key="2">
    <citation type="submission" date="2018-10" db="EMBL/GenBank/DDBJ databases">
        <authorList>
            <consortium name="Pathogen Informatics"/>
        </authorList>
    </citation>
    <scope>NUCLEOTIDE SEQUENCE [LARGE SCALE GENOMIC DNA]</scope>
</reference>
<keyword evidence="4 8" id="KW-0297">G-protein coupled receptor</keyword>
<reference evidence="13" key="1">
    <citation type="submission" date="2017-02" db="UniProtKB">
        <authorList>
            <consortium name="WormBaseParasite"/>
        </authorList>
    </citation>
    <scope>IDENTIFICATION</scope>
</reference>
<comment type="subcellular location">
    <subcellularLocation>
        <location evidence="1">Membrane</location>
        <topology evidence="1">Multi-pass membrane protein</topology>
    </subcellularLocation>
</comment>
<dbReference type="WBParaSite" id="EVEC_0001237901-mRNA-1">
    <property type="protein sequence ID" value="EVEC_0001237901-mRNA-1"/>
    <property type="gene ID" value="EVEC_0001237901"/>
</dbReference>
<gene>
    <name evidence="11" type="ORF">EVEC_LOCUS11579</name>
</gene>
<dbReference type="PROSITE" id="PS00237">
    <property type="entry name" value="G_PROTEIN_RECEP_F1_1"/>
    <property type="match status" value="1"/>
</dbReference>
<feature type="transmembrane region" description="Helical" evidence="9">
    <location>
        <begin position="66"/>
        <end position="88"/>
    </location>
</feature>
<keyword evidence="7 8" id="KW-0807">Transducer</keyword>
<evidence type="ECO:0000259" key="10">
    <source>
        <dbReference type="PROSITE" id="PS50262"/>
    </source>
</evidence>
<dbReference type="OrthoDB" id="9046662at2759"/>
<dbReference type="GO" id="GO:0043005">
    <property type="term" value="C:neuron projection"/>
    <property type="evidence" value="ECO:0007669"/>
    <property type="project" value="TreeGrafter"/>
</dbReference>
<evidence type="ECO:0000313" key="12">
    <source>
        <dbReference type="Proteomes" id="UP000274131"/>
    </source>
</evidence>
<dbReference type="GO" id="GO:0005886">
    <property type="term" value="C:plasma membrane"/>
    <property type="evidence" value="ECO:0007669"/>
    <property type="project" value="TreeGrafter"/>
</dbReference>